<dbReference type="PANTHER" id="PTHR11571:SF150">
    <property type="entry name" value="GLUTATHIONE S-TRANSFERASE"/>
    <property type="match status" value="1"/>
</dbReference>
<dbReference type="InterPro" id="IPR004046">
    <property type="entry name" value="GST_C"/>
</dbReference>
<sequence length="83" mass="10138">EAKQNYVKTQKPKWYEMFEKYYQQNSKGPYILGDRITYMDFMVYHLIDDEESIPTLSNYPSLKLLVEEFEKRPKIKEYLDSLK</sequence>
<dbReference type="EMBL" id="PJQM01002403">
    <property type="protein sequence ID" value="RCH95649.1"/>
    <property type="molecule type" value="Genomic_DNA"/>
</dbReference>
<keyword evidence="3" id="KW-1185">Reference proteome</keyword>
<evidence type="ECO:0000313" key="3">
    <source>
        <dbReference type="Proteomes" id="UP000253551"/>
    </source>
</evidence>
<dbReference type="InterPro" id="IPR010987">
    <property type="entry name" value="Glutathione-S-Trfase_C-like"/>
</dbReference>
<dbReference type="Pfam" id="PF14497">
    <property type="entry name" value="GST_C_3"/>
    <property type="match status" value="1"/>
</dbReference>
<dbReference type="InterPro" id="IPR050213">
    <property type="entry name" value="GST_superfamily"/>
</dbReference>
<dbReference type="OrthoDB" id="414243at2759"/>
<dbReference type="SUPFAM" id="SSF47616">
    <property type="entry name" value="GST C-terminal domain-like"/>
    <property type="match status" value="1"/>
</dbReference>
<dbReference type="GO" id="GO:0006749">
    <property type="term" value="P:glutathione metabolic process"/>
    <property type="evidence" value="ECO:0007669"/>
    <property type="project" value="TreeGrafter"/>
</dbReference>
<evidence type="ECO:0000313" key="2">
    <source>
        <dbReference type="EMBL" id="RCH95649.1"/>
    </source>
</evidence>
<protein>
    <recommendedName>
        <fullName evidence="1">GST C-terminal domain-containing protein</fullName>
    </recommendedName>
</protein>
<evidence type="ECO:0000259" key="1">
    <source>
        <dbReference type="PROSITE" id="PS50405"/>
    </source>
</evidence>
<proteinExistence type="predicted"/>
<feature type="domain" description="GST C-terminal" evidence="1">
    <location>
        <begin position="1"/>
        <end position="83"/>
    </location>
</feature>
<gene>
    <name evidence="2" type="ORF">CU098_001948</name>
</gene>
<dbReference type="Gene3D" id="1.20.1050.10">
    <property type="match status" value="1"/>
</dbReference>
<dbReference type="PANTHER" id="PTHR11571">
    <property type="entry name" value="GLUTATHIONE S-TRANSFERASE"/>
    <property type="match status" value="1"/>
</dbReference>
<dbReference type="PROSITE" id="PS50405">
    <property type="entry name" value="GST_CTER"/>
    <property type="match status" value="1"/>
</dbReference>
<feature type="non-terminal residue" evidence="2">
    <location>
        <position position="1"/>
    </location>
</feature>
<dbReference type="InterPro" id="IPR036282">
    <property type="entry name" value="Glutathione-S-Trfase_C_sf"/>
</dbReference>
<reference evidence="2 3" key="1">
    <citation type="journal article" date="2018" name="G3 (Bethesda)">
        <title>Phylogenetic and Phylogenomic Definition of Rhizopus Species.</title>
        <authorList>
            <person name="Gryganskyi A.P."/>
            <person name="Golan J."/>
            <person name="Dolatabadi S."/>
            <person name="Mondo S."/>
            <person name="Robb S."/>
            <person name="Idnurm A."/>
            <person name="Muszewska A."/>
            <person name="Steczkiewicz K."/>
            <person name="Masonjones S."/>
            <person name="Liao H.L."/>
            <person name="Gajdeczka M.T."/>
            <person name="Anike F."/>
            <person name="Vuek A."/>
            <person name="Anishchenko I.M."/>
            <person name="Voigt K."/>
            <person name="de Hoog G.S."/>
            <person name="Smith M.E."/>
            <person name="Heitman J."/>
            <person name="Vilgalys R."/>
            <person name="Stajich J.E."/>
        </authorList>
    </citation>
    <scope>NUCLEOTIDE SEQUENCE [LARGE SCALE GENOMIC DNA]</scope>
    <source>
        <strain evidence="2 3">LSU 92-RS-03</strain>
    </source>
</reference>
<comment type="caution">
    <text evidence="2">The sequence shown here is derived from an EMBL/GenBank/DDBJ whole genome shotgun (WGS) entry which is preliminary data.</text>
</comment>
<organism evidence="2 3">
    <name type="scientific">Rhizopus stolonifer</name>
    <name type="common">Rhizopus nigricans</name>
    <dbReference type="NCBI Taxonomy" id="4846"/>
    <lineage>
        <taxon>Eukaryota</taxon>
        <taxon>Fungi</taxon>
        <taxon>Fungi incertae sedis</taxon>
        <taxon>Mucoromycota</taxon>
        <taxon>Mucoromycotina</taxon>
        <taxon>Mucoromycetes</taxon>
        <taxon>Mucorales</taxon>
        <taxon>Mucorineae</taxon>
        <taxon>Rhizopodaceae</taxon>
        <taxon>Rhizopus</taxon>
    </lineage>
</organism>
<accession>A0A367K0I0</accession>
<dbReference type="AlphaFoldDB" id="A0A367K0I0"/>
<name>A0A367K0I0_RHIST</name>
<dbReference type="Proteomes" id="UP000253551">
    <property type="component" value="Unassembled WGS sequence"/>
</dbReference>
<dbReference type="GO" id="GO:0004364">
    <property type="term" value="F:glutathione transferase activity"/>
    <property type="evidence" value="ECO:0007669"/>
    <property type="project" value="TreeGrafter"/>
</dbReference>
<dbReference type="STRING" id="4846.A0A367K0I0"/>